<keyword evidence="2" id="KW-0805">Transcription regulation</keyword>
<dbReference type="InterPro" id="IPR036390">
    <property type="entry name" value="WH_DNA-bd_sf"/>
</dbReference>
<dbReference type="InterPro" id="IPR036388">
    <property type="entry name" value="WH-like_DNA-bd_sf"/>
</dbReference>
<dbReference type="Gene3D" id="3.40.190.10">
    <property type="entry name" value="Periplasmic binding protein-like II"/>
    <property type="match status" value="2"/>
</dbReference>
<evidence type="ECO:0000256" key="1">
    <source>
        <dbReference type="ARBA" id="ARBA00009437"/>
    </source>
</evidence>
<dbReference type="PRINTS" id="PR00039">
    <property type="entry name" value="HTHLYSR"/>
</dbReference>
<sequence length="308" mass="33818">MIPFTFRQLDYFVATAEHGNVSAAARARHVAQPAVSMAISQLEELLGEKLFHRQAGRGLFLTPAGRRLLDQARDLLSLANGISSGAAARPGPLKGRLSLSCFKDLAPYIVPRLLAGFRRQHPDINLNLIEGDFAAVRDSLLQGRAELAITYELGTTGEMNRRVLAELPPYALLPPNHPLTKRRKVSLAALAKEPLILEDMAQSREYFMSLFWAYGHQPQISQYTQTFEMQRGLVAHGCGVALSCTRPAGDRSYDGLPIACRPIVEKLTPQQVVLAQLDGAALSPLAAAFVTWVRQTEARPNRSRSGEI</sequence>
<dbReference type="PANTHER" id="PTHR30346:SF0">
    <property type="entry name" value="HCA OPERON TRANSCRIPTIONAL ACTIVATOR HCAR"/>
    <property type="match status" value="1"/>
</dbReference>
<gene>
    <name evidence="6" type="ORF">SMD27_00585</name>
</gene>
<dbReference type="Proteomes" id="UP001279642">
    <property type="component" value="Unassembled WGS sequence"/>
</dbReference>
<dbReference type="EMBL" id="JAXCLW010000001">
    <property type="protein sequence ID" value="MDY0881326.1"/>
    <property type="molecule type" value="Genomic_DNA"/>
</dbReference>
<keyword evidence="3" id="KW-0238">DNA-binding</keyword>
<dbReference type="PANTHER" id="PTHR30346">
    <property type="entry name" value="TRANSCRIPTIONAL DUAL REGULATOR HCAR-RELATED"/>
    <property type="match status" value="1"/>
</dbReference>
<dbReference type="SUPFAM" id="SSF53850">
    <property type="entry name" value="Periplasmic binding protein-like II"/>
    <property type="match status" value="1"/>
</dbReference>
<feature type="domain" description="HTH lysR-type" evidence="5">
    <location>
        <begin position="4"/>
        <end position="62"/>
    </location>
</feature>
<evidence type="ECO:0000256" key="2">
    <source>
        <dbReference type="ARBA" id="ARBA00023015"/>
    </source>
</evidence>
<dbReference type="Pfam" id="PF00126">
    <property type="entry name" value="HTH_1"/>
    <property type="match status" value="1"/>
</dbReference>
<dbReference type="Pfam" id="PF03466">
    <property type="entry name" value="LysR_substrate"/>
    <property type="match status" value="1"/>
</dbReference>
<evidence type="ECO:0000313" key="6">
    <source>
        <dbReference type="EMBL" id="MDY0881326.1"/>
    </source>
</evidence>
<proteinExistence type="inferred from homology"/>
<keyword evidence="7" id="KW-1185">Reference proteome</keyword>
<organism evidence="6 7">
    <name type="scientific">Dongia soli</name>
    <dbReference type="NCBI Taxonomy" id="600628"/>
    <lineage>
        <taxon>Bacteria</taxon>
        <taxon>Pseudomonadati</taxon>
        <taxon>Pseudomonadota</taxon>
        <taxon>Alphaproteobacteria</taxon>
        <taxon>Rhodospirillales</taxon>
        <taxon>Dongiaceae</taxon>
        <taxon>Dongia</taxon>
    </lineage>
</organism>
<name>A0ABU5E4Z7_9PROT</name>
<evidence type="ECO:0000313" key="7">
    <source>
        <dbReference type="Proteomes" id="UP001279642"/>
    </source>
</evidence>
<comment type="caution">
    <text evidence="6">The sequence shown here is derived from an EMBL/GenBank/DDBJ whole genome shotgun (WGS) entry which is preliminary data.</text>
</comment>
<dbReference type="InterPro" id="IPR000847">
    <property type="entry name" value="LysR_HTH_N"/>
</dbReference>
<keyword evidence="4" id="KW-0804">Transcription</keyword>
<evidence type="ECO:0000256" key="4">
    <source>
        <dbReference type="ARBA" id="ARBA00023163"/>
    </source>
</evidence>
<evidence type="ECO:0000259" key="5">
    <source>
        <dbReference type="PROSITE" id="PS50931"/>
    </source>
</evidence>
<dbReference type="InterPro" id="IPR005119">
    <property type="entry name" value="LysR_subst-bd"/>
</dbReference>
<reference evidence="6 7" key="1">
    <citation type="journal article" date="2016" name="Antonie Van Leeuwenhoek">
        <title>Dongia soli sp. nov., isolated from soil from Dokdo, Korea.</title>
        <authorList>
            <person name="Kim D.U."/>
            <person name="Lee H."/>
            <person name="Kim H."/>
            <person name="Kim S.G."/>
            <person name="Ka J.O."/>
        </authorList>
    </citation>
    <scope>NUCLEOTIDE SEQUENCE [LARGE SCALE GENOMIC DNA]</scope>
    <source>
        <strain evidence="6 7">D78</strain>
    </source>
</reference>
<dbReference type="Gene3D" id="1.10.10.10">
    <property type="entry name" value="Winged helix-like DNA-binding domain superfamily/Winged helix DNA-binding domain"/>
    <property type="match status" value="1"/>
</dbReference>
<dbReference type="PROSITE" id="PS50931">
    <property type="entry name" value="HTH_LYSR"/>
    <property type="match status" value="1"/>
</dbReference>
<accession>A0ABU5E4Z7</accession>
<comment type="similarity">
    <text evidence="1">Belongs to the LysR transcriptional regulatory family.</text>
</comment>
<protein>
    <submittedName>
        <fullName evidence="6">LysR family transcriptional regulator</fullName>
    </submittedName>
</protein>
<evidence type="ECO:0000256" key="3">
    <source>
        <dbReference type="ARBA" id="ARBA00023125"/>
    </source>
</evidence>
<dbReference type="RefSeq" id="WP_320506395.1">
    <property type="nucleotide sequence ID" value="NZ_JAXCLW010000001.1"/>
</dbReference>
<dbReference type="SUPFAM" id="SSF46785">
    <property type="entry name" value="Winged helix' DNA-binding domain"/>
    <property type="match status" value="1"/>
</dbReference>